<reference evidence="7 8" key="1">
    <citation type="submission" date="2020-07" db="EMBL/GenBank/DDBJ databases">
        <title>Sequencing the genomes of 1000 actinobacteria strains.</title>
        <authorList>
            <person name="Klenk H.-P."/>
        </authorList>
    </citation>
    <scope>NUCLEOTIDE SEQUENCE [LARGE SCALE GENOMIC DNA]</scope>
    <source>
        <strain evidence="7 8">DSM 45772</strain>
    </source>
</reference>
<dbReference type="InterPro" id="IPR013328">
    <property type="entry name" value="6PGD_dom2"/>
</dbReference>
<organism evidence="7 8">
    <name type="scientific">Actinomycetospora corticicola</name>
    <dbReference type="NCBI Taxonomy" id="663602"/>
    <lineage>
        <taxon>Bacteria</taxon>
        <taxon>Bacillati</taxon>
        <taxon>Actinomycetota</taxon>
        <taxon>Actinomycetes</taxon>
        <taxon>Pseudonocardiales</taxon>
        <taxon>Pseudonocardiaceae</taxon>
        <taxon>Actinomycetospora</taxon>
    </lineage>
</organism>
<dbReference type="Proteomes" id="UP000535890">
    <property type="component" value="Unassembled WGS sequence"/>
</dbReference>
<evidence type="ECO:0000256" key="3">
    <source>
        <dbReference type="ARBA" id="ARBA00023002"/>
    </source>
</evidence>
<comment type="pathway">
    <text evidence="1">Lipid metabolism; butanoate metabolism.</text>
</comment>
<feature type="domain" description="3-hydroxyacyl-CoA dehydrogenase C-terminal" evidence="5">
    <location>
        <begin position="182"/>
        <end position="277"/>
    </location>
</feature>
<dbReference type="AlphaFoldDB" id="A0A7Y9J3H4"/>
<sequence length="279" mass="29699">MSVAVIGGGTMGRGIAYVFAAAGLSTTVVEPDRARADALVDELAQRARTGAERGKLDPTAAERLPGLLDVVDGVDELATGLDLVVESVPEVPELKAEVLTTAEARAPRLLASNTSSISIDALAANLARPQAFLGMHFFNPVWSLPLVEVVRGRASDEQAITSAQDYATTIGKESIVVRDVPGFATSRLDNIAAFEAMRMVEEEVATAEDIDKAAVLAYGHPIGPLRLSDVVGLDVRLDIARHLSGVYGERYAAPAILERLVAQGHLGRKSGQGFYRWER</sequence>
<proteinExistence type="inferred from homology"/>
<dbReference type="InterPro" id="IPR008927">
    <property type="entry name" value="6-PGluconate_DH-like_C_sf"/>
</dbReference>
<feature type="site" description="Important for catalytic activity" evidence="4">
    <location>
        <position position="136"/>
    </location>
</feature>
<dbReference type="PANTHER" id="PTHR48075">
    <property type="entry name" value="3-HYDROXYACYL-COA DEHYDROGENASE FAMILY PROTEIN"/>
    <property type="match status" value="1"/>
</dbReference>
<keyword evidence="8" id="KW-1185">Reference proteome</keyword>
<gene>
    <name evidence="7" type="ORF">BJ983_000144</name>
</gene>
<dbReference type="PANTHER" id="PTHR48075:SF5">
    <property type="entry name" value="3-HYDROXYBUTYRYL-COA DEHYDROGENASE"/>
    <property type="match status" value="1"/>
</dbReference>
<dbReference type="InterPro" id="IPR036291">
    <property type="entry name" value="NAD(P)-bd_dom_sf"/>
</dbReference>
<evidence type="ECO:0000259" key="6">
    <source>
        <dbReference type="Pfam" id="PF02737"/>
    </source>
</evidence>
<dbReference type="InterPro" id="IPR006176">
    <property type="entry name" value="3-OHacyl-CoA_DH_NAD-bd"/>
</dbReference>
<comment type="caution">
    <text evidence="7">The sequence shown here is derived from an EMBL/GenBank/DDBJ whole genome shotgun (WGS) entry which is preliminary data.</text>
</comment>
<dbReference type="Gene3D" id="3.40.50.720">
    <property type="entry name" value="NAD(P)-binding Rossmann-like Domain"/>
    <property type="match status" value="1"/>
</dbReference>
<keyword evidence="3 7" id="KW-0560">Oxidoreductase</keyword>
<evidence type="ECO:0000256" key="4">
    <source>
        <dbReference type="PIRSR" id="PIRSR000105-1"/>
    </source>
</evidence>
<dbReference type="Pfam" id="PF02737">
    <property type="entry name" value="3HCDH_N"/>
    <property type="match status" value="1"/>
</dbReference>
<name>A0A7Y9J3H4_9PSEU</name>
<dbReference type="EC" id="1.1.1.157" evidence="7"/>
<feature type="domain" description="3-hydroxyacyl-CoA dehydrogenase NAD binding" evidence="6">
    <location>
        <begin position="2"/>
        <end position="179"/>
    </location>
</feature>
<accession>A0A7Y9J3H4</accession>
<dbReference type="SUPFAM" id="SSF48179">
    <property type="entry name" value="6-phosphogluconate dehydrogenase C-terminal domain-like"/>
    <property type="match status" value="1"/>
</dbReference>
<dbReference type="EMBL" id="JACCBN010000001">
    <property type="protein sequence ID" value="NYD34042.1"/>
    <property type="molecule type" value="Genomic_DNA"/>
</dbReference>
<comment type="similarity">
    <text evidence="2">Belongs to the 3-hydroxyacyl-CoA dehydrogenase family.</text>
</comment>
<protein>
    <submittedName>
        <fullName evidence="7">3-hydroxybutyryl-CoA dehydrogenase</fullName>
        <ecNumber evidence="7">1.1.1.157</ecNumber>
    </submittedName>
</protein>
<evidence type="ECO:0000259" key="5">
    <source>
        <dbReference type="Pfam" id="PF00725"/>
    </source>
</evidence>
<evidence type="ECO:0000313" key="7">
    <source>
        <dbReference type="EMBL" id="NYD34042.1"/>
    </source>
</evidence>
<evidence type="ECO:0000313" key="8">
    <source>
        <dbReference type="Proteomes" id="UP000535890"/>
    </source>
</evidence>
<dbReference type="InterPro" id="IPR022694">
    <property type="entry name" value="3-OHacyl-CoA_DH"/>
</dbReference>
<evidence type="ECO:0000256" key="1">
    <source>
        <dbReference type="ARBA" id="ARBA00005086"/>
    </source>
</evidence>
<dbReference type="InterPro" id="IPR006108">
    <property type="entry name" value="3HC_DH_C"/>
</dbReference>
<dbReference type="GO" id="GO:0070403">
    <property type="term" value="F:NAD+ binding"/>
    <property type="evidence" value="ECO:0007669"/>
    <property type="project" value="InterPro"/>
</dbReference>
<dbReference type="GO" id="GO:0008691">
    <property type="term" value="F:3-hydroxybutyryl-CoA dehydrogenase activity"/>
    <property type="evidence" value="ECO:0007669"/>
    <property type="project" value="UniProtKB-EC"/>
</dbReference>
<dbReference type="GO" id="GO:0006635">
    <property type="term" value="P:fatty acid beta-oxidation"/>
    <property type="evidence" value="ECO:0007669"/>
    <property type="project" value="TreeGrafter"/>
</dbReference>
<dbReference type="Gene3D" id="1.10.1040.10">
    <property type="entry name" value="N-(1-d-carboxylethyl)-l-norvaline Dehydrogenase, domain 2"/>
    <property type="match status" value="1"/>
</dbReference>
<evidence type="ECO:0000256" key="2">
    <source>
        <dbReference type="ARBA" id="ARBA00009463"/>
    </source>
</evidence>
<dbReference type="PIRSF" id="PIRSF000105">
    <property type="entry name" value="HCDH"/>
    <property type="match status" value="1"/>
</dbReference>
<dbReference type="SUPFAM" id="SSF51735">
    <property type="entry name" value="NAD(P)-binding Rossmann-fold domains"/>
    <property type="match status" value="1"/>
</dbReference>
<dbReference type="Pfam" id="PF00725">
    <property type="entry name" value="3HCDH"/>
    <property type="match status" value="1"/>
</dbReference>
<dbReference type="RefSeq" id="WP_179792043.1">
    <property type="nucleotide sequence ID" value="NZ_BAABHP010000012.1"/>
</dbReference>